<dbReference type="PANTHER" id="PTHR44329:SF288">
    <property type="entry name" value="MITOGEN-ACTIVATED PROTEIN KINASE KINASE KINASE 20"/>
    <property type="match status" value="1"/>
</dbReference>
<accession>A0A2Z6R3J2</accession>
<feature type="region of interest" description="Disordered" evidence="5">
    <location>
        <begin position="456"/>
        <end position="475"/>
    </location>
</feature>
<evidence type="ECO:0000256" key="1">
    <source>
        <dbReference type="ARBA" id="ARBA00022679"/>
    </source>
</evidence>
<feature type="region of interest" description="Disordered" evidence="5">
    <location>
        <begin position="390"/>
        <end position="409"/>
    </location>
</feature>
<evidence type="ECO:0000256" key="3">
    <source>
        <dbReference type="ARBA" id="ARBA00022777"/>
    </source>
</evidence>
<evidence type="ECO:0000256" key="5">
    <source>
        <dbReference type="SAM" id="MobiDB-lite"/>
    </source>
</evidence>
<dbReference type="PANTHER" id="PTHR44329">
    <property type="entry name" value="SERINE/THREONINE-PROTEIN KINASE TNNI3K-RELATED"/>
    <property type="match status" value="1"/>
</dbReference>
<dbReference type="EMBL" id="BLAL01000006">
    <property type="protein sequence ID" value="GES73327.1"/>
    <property type="molecule type" value="Genomic_DNA"/>
</dbReference>
<protein>
    <submittedName>
        <fullName evidence="8">Kinase-like domain-containing protein</fullName>
    </submittedName>
</protein>
<keyword evidence="9" id="KW-1185">Reference proteome</keyword>
<reference evidence="7 9" key="1">
    <citation type="submission" date="2017-11" db="EMBL/GenBank/DDBJ databases">
        <title>The genome of Rhizophagus clarus HR1 reveals common genetic basis of auxotrophy among arbuscular mycorrhizal fungi.</title>
        <authorList>
            <person name="Kobayashi Y."/>
        </authorList>
    </citation>
    <scope>NUCLEOTIDE SEQUENCE [LARGE SCALE GENOMIC DNA]</scope>
    <source>
        <strain evidence="7 9">HR1</strain>
    </source>
</reference>
<dbReference type="SUPFAM" id="SSF56112">
    <property type="entry name" value="Protein kinase-like (PK-like)"/>
    <property type="match status" value="1"/>
</dbReference>
<dbReference type="Pfam" id="PF07714">
    <property type="entry name" value="PK_Tyr_Ser-Thr"/>
    <property type="match status" value="1"/>
</dbReference>
<evidence type="ECO:0000313" key="9">
    <source>
        <dbReference type="Proteomes" id="UP000247702"/>
    </source>
</evidence>
<keyword evidence="3 8" id="KW-0418">Kinase</keyword>
<evidence type="ECO:0000259" key="6">
    <source>
        <dbReference type="PROSITE" id="PS50011"/>
    </source>
</evidence>
<name>A0A2Z6R3J2_9GLOM</name>
<feature type="domain" description="Protein kinase" evidence="6">
    <location>
        <begin position="91"/>
        <end position="392"/>
    </location>
</feature>
<keyword evidence="1" id="KW-0808">Transferase</keyword>
<evidence type="ECO:0000256" key="2">
    <source>
        <dbReference type="ARBA" id="ARBA00022741"/>
    </source>
</evidence>
<dbReference type="InterPro" id="IPR011009">
    <property type="entry name" value="Kinase-like_dom_sf"/>
</dbReference>
<evidence type="ECO:0000313" key="8">
    <source>
        <dbReference type="EMBL" id="GES73327.1"/>
    </source>
</evidence>
<proteinExistence type="predicted"/>
<dbReference type="Gene3D" id="1.10.510.10">
    <property type="entry name" value="Transferase(Phosphotransferase) domain 1"/>
    <property type="match status" value="1"/>
</dbReference>
<dbReference type="Proteomes" id="UP000615446">
    <property type="component" value="Unassembled WGS sequence"/>
</dbReference>
<dbReference type="AlphaFoldDB" id="A0A2Z6R3J2"/>
<dbReference type="GO" id="GO:0004674">
    <property type="term" value="F:protein serine/threonine kinase activity"/>
    <property type="evidence" value="ECO:0007669"/>
    <property type="project" value="TreeGrafter"/>
</dbReference>
<dbReference type="PRINTS" id="PR00109">
    <property type="entry name" value="TYRKINASE"/>
</dbReference>
<comment type="caution">
    <text evidence="7">The sequence shown here is derived from an EMBL/GenBank/DDBJ whole genome shotgun (WGS) entry which is preliminary data.</text>
</comment>
<keyword evidence="2" id="KW-0547">Nucleotide-binding</keyword>
<organism evidence="7 9">
    <name type="scientific">Rhizophagus clarus</name>
    <dbReference type="NCBI Taxonomy" id="94130"/>
    <lineage>
        <taxon>Eukaryota</taxon>
        <taxon>Fungi</taxon>
        <taxon>Fungi incertae sedis</taxon>
        <taxon>Mucoromycota</taxon>
        <taxon>Glomeromycotina</taxon>
        <taxon>Glomeromycetes</taxon>
        <taxon>Glomerales</taxon>
        <taxon>Glomeraceae</taxon>
        <taxon>Rhizophagus</taxon>
    </lineage>
</organism>
<dbReference type="GO" id="GO:0005524">
    <property type="term" value="F:ATP binding"/>
    <property type="evidence" value="ECO:0007669"/>
    <property type="project" value="UniProtKB-KW"/>
</dbReference>
<sequence>MDQLNDTTLSQLTETTLKPKGKRKTYKKCNECNKRRKPSDENQQICHICYNMKKIFNSSSGNKIIDDFIRDTQTNLVKGGTKLEFVPYDQFENIEFIAEGGFSKIYKATWIDGPISQVMWYRPKLDNIIRQPNFTVVLKKLNNSKNITSKELNELKIYYKYYTKWENEIKKIDIGSPFPNYDRLNCISDYYGITQDSNTQDFIIIMPYYGLGDLRHYISNDFYNIKWVEKLDILEKIVIGLINIHRFDIVHRDLHSGNIFFDKFKYNNTCIGDLGISKSAIESANNNENYGIIPYMPPEIFRRQKYIKASDVYSLGMIMWELMTGRRPFWDRNHDTELIIDICDGLRPPIVTDAPEGYIDLMRECWHSDPDERPSAFDINDRVCAMSKKEFSDSENENPTEIIKSSDIGPVTANNPGAIYKSRSLSGMINSAMSLVSSRSQSINFEKVKRKFDDNSIEANNDYGQSRKRKQNKDNDYLTTEEFELDIDISSNNDCNFTEEIELDIDINSNNNEYVTKENEFDINF</sequence>
<keyword evidence="4" id="KW-0067">ATP-binding</keyword>
<dbReference type="InterPro" id="IPR001245">
    <property type="entry name" value="Ser-Thr/Tyr_kinase_cat_dom"/>
</dbReference>
<dbReference type="Proteomes" id="UP000247702">
    <property type="component" value="Unassembled WGS sequence"/>
</dbReference>
<reference evidence="8" key="2">
    <citation type="submission" date="2019-10" db="EMBL/GenBank/DDBJ databases">
        <title>Conservation and host-specific expression of non-tandemly repeated heterogenous ribosome RNA gene in arbuscular mycorrhizal fungi.</title>
        <authorList>
            <person name="Maeda T."/>
            <person name="Kobayashi Y."/>
            <person name="Nakagawa T."/>
            <person name="Ezawa T."/>
            <person name="Yamaguchi K."/>
            <person name="Bino T."/>
            <person name="Nishimoto Y."/>
            <person name="Shigenobu S."/>
            <person name="Kawaguchi M."/>
        </authorList>
    </citation>
    <scope>NUCLEOTIDE SEQUENCE</scope>
    <source>
        <strain evidence="8">HR1</strain>
    </source>
</reference>
<evidence type="ECO:0000313" key="7">
    <source>
        <dbReference type="EMBL" id="GBB96585.1"/>
    </source>
</evidence>
<evidence type="ECO:0000256" key="4">
    <source>
        <dbReference type="ARBA" id="ARBA00022840"/>
    </source>
</evidence>
<dbReference type="InterPro" id="IPR000719">
    <property type="entry name" value="Prot_kinase_dom"/>
</dbReference>
<dbReference type="OrthoDB" id="2411100at2759"/>
<dbReference type="PROSITE" id="PS50011">
    <property type="entry name" value="PROTEIN_KINASE_DOM"/>
    <property type="match status" value="1"/>
</dbReference>
<dbReference type="EMBL" id="BEXD01001990">
    <property type="protein sequence ID" value="GBB96585.1"/>
    <property type="molecule type" value="Genomic_DNA"/>
</dbReference>
<dbReference type="InterPro" id="IPR051681">
    <property type="entry name" value="Ser/Thr_Kinases-Pseudokinases"/>
</dbReference>
<gene>
    <name evidence="8" type="ORF">RCL2_000086800</name>
    <name evidence="7" type="ORF">RclHR1_02790008</name>
</gene>